<keyword evidence="1" id="KW-0812">Transmembrane</keyword>
<keyword evidence="1" id="KW-0472">Membrane</keyword>
<dbReference type="GO" id="GO:0052621">
    <property type="term" value="F:diguanylate cyclase activity"/>
    <property type="evidence" value="ECO:0007669"/>
    <property type="project" value="UniProtKB-EC"/>
</dbReference>
<dbReference type="SUPFAM" id="SSF55073">
    <property type="entry name" value="Nucleotide cyclase"/>
    <property type="match status" value="1"/>
</dbReference>
<feature type="transmembrane region" description="Helical" evidence="1">
    <location>
        <begin position="93"/>
        <end position="113"/>
    </location>
</feature>
<feature type="transmembrane region" description="Helical" evidence="1">
    <location>
        <begin position="63"/>
        <end position="86"/>
    </location>
</feature>
<feature type="transmembrane region" description="Helical" evidence="1">
    <location>
        <begin position="142"/>
        <end position="161"/>
    </location>
</feature>
<proteinExistence type="predicted"/>
<keyword evidence="1" id="KW-1133">Transmembrane helix</keyword>
<organism evidence="3 4">
    <name type="scientific">Demequina muriae</name>
    <dbReference type="NCBI Taxonomy" id="3051664"/>
    <lineage>
        <taxon>Bacteria</taxon>
        <taxon>Bacillati</taxon>
        <taxon>Actinomycetota</taxon>
        <taxon>Actinomycetes</taxon>
        <taxon>Micrococcales</taxon>
        <taxon>Demequinaceae</taxon>
        <taxon>Demequina</taxon>
    </lineage>
</organism>
<keyword evidence="3" id="KW-0808">Transferase</keyword>
<dbReference type="Proteomes" id="UP001172708">
    <property type="component" value="Unassembled WGS sequence"/>
</dbReference>
<dbReference type="RefSeq" id="WP_301142372.1">
    <property type="nucleotide sequence ID" value="NZ_JAUHQA010000001.1"/>
</dbReference>
<dbReference type="Gene3D" id="3.30.70.270">
    <property type="match status" value="1"/>
</dbReference>
<comment type="caution">
    <text evidence="3">The sequence shown here is derived from an EMBL/GenBank/DDBJ whole genome shotgun (WGS) entry which is preliminary data.</text>
</comment>
<evidence type="ECO:0000259" key="2">
    <source>
        <dbReference type="PROSITE" id="PS50887"/>
    </source>
</evidence>
<dbReference type="InterPro" id="IPR043128">
    <property type="entry name" value="Rev_trsase/Diguanyl_cyclase"/>
</dbReference>
<dbReference type="PANTHER" id="PTHR45138">
    <property type="entry name" value="REGULATORY COMPONENTS OF SENSORY TRANSDUCTION SYSTEM"/>
    <property type="match status" value="1"/>
</dbReference>
<feature type="transmembrane region" description="Helical" evidence="1">
    <location>
        <begin position="119"/>
        <end position="135"/>
    </location>
</feature>
<dbReference type="InterPro" id="IPR048432">
    <property type="entry name" value="MASE7"/>
</dbReference>
<evidence type="ECO:0000256" key="1">
    <source>
        <dbReference type="SAM" id="Phobius"/>
    </source>
</evidence>
<dbReference type="PROSITE" id="PS50887">
    <property type="entry name" value="GGDEF"/>
    <property type="match status" value="1"/>
</dbReference>
<keyword evidence="3" id="KW-0548">Nucleotidyltransferase</keyword>
<keyword evidence="4" id="KW-1185">Reference proteome</keyword>
<evidence type="ECO:0000313" key="3">
    <source>
        <dbReference type="EMBL" id="MDN4480907.1"/>
    </source>
</evidence>
<feature type="transmembrane region" description="Helical" evidence="1">
    <location>
        <begin position="173"/>
        <end position="197"/>
    </location>
</feature>
<gene>
    <name evidence="3" type="ORF">QQX02_08245</name>
</gene>
<accession>A0ABT8GHK9</accession>
<dbReference type="PANTHER" id="PTHR45138:SF9">
    <property type="entry name" value="DIGUANYLATE CYCLASE DGCM-RELATED"/>
    <property type="match status" value="1"/>
</dbReference>
<dbReference type="EC" id="2.7.7.65" evidence="3"/>
<dbReference type="SMART" id="SM00267">
    <property type="entry name" value="GGDEF"/>
    <property type="match status" value="1"/>
</dbReference>
<dbReference type="InterPro" id="IPR029787">
    <property type="entry name" value="Nucleotide_cyclase"/>
</dbReference>
<feature type="domain" description="GGDEF" evidence="2">
    <location>
        <begin position="246"/>
        <end position="378"/>
    </location>
</feature>
<dbReference type="EMBL" id="JAUHQA010000001">
    <property type="protein sequence ID" value="MDN4480907.1"/>
    <property type="molecule type" value="Genomic_DNA"/>
</dbReference>
<dbReference type="InterPro" id="IPR000160">
    <property type="entry name" value="GGDEF_dom"/>
</dbReference>
<dbReference type="CDD" id="cd01949">
    <property type="entry name" value="GGDEF"/>
    <property type="match status" value="1"/>
</dbReference>
<name>A0ABT8GHK9_9MICO</name>
<protein>
    <submittedName>
        <fullName evidence="3">GGDEF domain-containing protein</fullName>
        <ecNumber evidence="3">2.7.7.65</ecNumber>
    </submittedName>
</protein>
<reference evidence="3" key="1">
    <citation type="submission" date="2023-06" db="EMBL/GenBank/DDBJ databases">
        <title>Egi l300058.</title>
        <authorList>
            <person name="Gao L."/>
            <person name="Fang B.-Z."/>
            <person name="Li W.-J."/>
        </authorList>
    </citation>
    <scope>NUCLEOTIDE SEQUENCE</scope>
    <source>
        <strain evidence="3">EGI L300058</strain>
    </source>
</reference>
<sequence length="400" mass="43181">MSGDPERSARDHHLNDAVERLLDRRVGQLTGEAGRAVSTTHGIAVFAIILTLSYVAFFMTYDMAMFGVLIAFNMVATIAYVICVLLARLGRQLGAALLTFGTAMVQLVMAAAFVGWESGLHLFILLACQLVFMVFTERQRVLRWIAAFGALFGFLACQFLLPASGAIVQMPTVLLTTLFSVNALLMSSMLFIVAAVSHFRAERARHRAAELAARAEYLANTDALTGLSNRRPVMERLEQLSVPGAAPYCLAIADLDHFKDINDRYGHACGDRVLADIGARLKASLRVTDAVGRWGGEEFVFVITDAHLPDATVTMERIRASIGDASIACTGHDHPITVSIGLTEGQYDGSPHHAIRRADDALYASKAGGRDRVTVMKAPSVAVGTEAASALMSTKPRRAS</sequence>
<feature type="transmembrane region" description="Helical" evidence="1">
    <location>
        <begin position="33"/>
        <end position="57"/>
    </location>
</feature>
<evidence type="ECO:0000313" key="4">
    <source>
        <dbReference type="Proteomes" id="UP001172708"/>
    </source>
</evidence>
<dbReference type="Pfam" id="PF00990">
    <property type="entry name" value="GGDEF"/>
    <property type="match status" value="1"/>
</dbReference>
<dbReference type="Pfam" id="PF20967">
    <property type="entry name" value="MASE7"/>
    <property type="match status" value="1"/>
</dbReference>
<dbReference type="NCBIfam" id="TIGR00254">
    <property type="entry name" value="GGDEF"/>
    <property type="match status" value="1"/>
</dbReference>
<dbReference type="InterPro" id="IPR050469">
    <property type="entry name" value="Diguanylate_Cyclase"/>
</dbReference>